<dbReference type="PANTHER" id="PTHR24413">
    <property type="entry name" value="SPECKLE-TYPE POZ PROTEIN"/>
    <property type="match status" value="1"/>
</dbReference>
<accession>A0ABN9X2M1</accession>
<comment type="subcellular location">
    <subcellularLocation>
        <location evidence="1">Nucleus</location>
    </subcellularLocation>
</comment>
<evidence type="ECO:0000259" key="8">
    <source>
        <dbReference type="PROSITE" id="PS50144"/>
    </source>
</evidence>
<gene>
    <name evidence="9" type="ORF">PCOR1329_LOCUS72436</name>
</gene>
<feature type="domain" description="MATH" evidence="8">
    <location>
        <begin position="1"/>
        <end position="80"/>
    </location>
</feature>
<dbReference type="InterPro" id="IPR056423">
    <property type="entry name" value="BACK_BPM_SPOP"/>
</dbReference>
<evidence type="ECO:0000313" key="10">
    <source>
        <dbReference type="Proteomes" id="UP001189429"/>
    </source>
</evidence>
<name>A0ABN9X2M1_9DINO</name>
<dbReference type="Gene3D" id="2.60.210.10">
    <property type="entry name" value="Apoptosis, Tumor Necrosis Factor Receptor Associated Protein 2, Chain A"/>
    <property type="match status" value="1"/>
</dbReference>
<dbReference type="SUPFAM" id="SSF54695">
    <property type="entry name" value="POZ domain"/>
    <property type="match status" value="1"/>
</dbReference>
<dbReference type="Pfam" id="PF00651">
    <property type="entry name" value="BTB"/>
    <property type="match status" value="1"/>
</dbReference>
<dbReference type="Gene3D" id="3.30.710.10">
    <property type="entry name" value="Potassium Channel Kv1.1, Chain A"/>
    <property type="match status" value="1"/>
</dbReference>
<dbReference type="PROSITE" id="PS50144">
    <property type="entry name" value="MATH"/>
    <property type="match status" value="1"/>
</dbReference>
<feature type="domain" description="BTB" evidence="7">
    <location>
        <begin position="131"/>
        <end position="205"/>
    </location>
</feature>
<dbReference type="Gene3D" id="1.25.40.420">
    <property type="match status" value="1"/>
</dbReference>
<evidence type="ECO:0000256" key="4">
    <source>
        <dbReference type="ARBA" id="ARBA00022786"/>
    </source>
</evidence>
<comment type="caution">
    <text evidence="9">The sequence shown here is derived from an EMBL/GenBank/DDBJ whole genome shotgun (WGS) entry which is preliminary data.</text>
</comment>
<dbReference type="InterPro" id="IPR008974">
    <property type="entry name" value="TRAF-like"/>
</dbReference>
<evidence type="ECO:0000256" key="6">
    <source>
        <dbReference type="SAM" id="MobiDB-lite"/>
    </source>
</evidence>
<dbReference type="InterPro" id="IPR002083">
    <property type="entry name" value="MATH/TRAF_dom"/>
</dbReference>
<dbReference type="PROSITE" id="PS50097">
    <property type="entry name" value="BTB"/>
    <property type="match status" value="1"/>
</dbReference>
<dbReference type="EMBL" id="CAUYUJ010019684">
    <property type="protein sequence ID" value="CAK0892918.1"/>
    <property type="molecule type" value="Genomic_DNA"/>
</dbReference>
<reference evidence="9" key="1">
    <citation type="submission" date="2023-10" db="EMBL/GenBank/DDBJ databases">
        <authorList>
            <person name="Chen Y."/>
            <person name="Shah S."/>
            <person name="Dougan E. K."/>
            <person name="Thang M."/>
            <person name="Chan C."/>
        </authorList>
    </citation>
    <scope>NUCLEOTIDE SEQUENCE [LARGE SCALE GENOMIC DNA]</scope>
</reference>
<keyword evidence="4" id="KW-0833">Ubl conjugation pathway</keyword>
<protein>
    <recommendedName>
        <fullName evidence="11">BTB domain-containing protein</fullName>
    </recommendedName>
</protein>
<dbReference type="SMART" id="SM00225">
    <property type="entry name" value="BTB"/>
    <property type="match status" value="1"/>
</dbReference>
<evidence type="ECO:0000256" key="2">
    <source>
        <dbReference type="ARBA" id="ARBA00004906"/>
    </source>
</evidence>
<evidence type="ECO:0000313" key="9">
    <source>
        <dbReference type="EMBL" id="CAK0892918.1"/>
    </source>
</evidence>
<comment type="pathway">
    <text evidence="2">Protein modification; protein ubiquitination.</text>
</comment>
<dbReference type="CDD" id="cd00121">
    <property type="entry name" value="MATH"/>
    <property type="match status" value="1"/>
</dbReference>
<keyword evidence="10" id="KW-1185">Reference proteome</keyword>
<dbReference type="Proteomes" id="UP001189429">
    <property type="component" value="Unassembled WGS sequence"/>
</dbReference>
<evidence type="ECO:0000259" key="7">
    <source>
        <dbReference type="PROSITE" id="PS50097"/>
    </source>
</evidence>
<evidence type="ECO:0000256" key="3">
    <source>
        <dbReference type="ARBA" id="ARBA00010846"/>
    </source>
</evidence>
<dbReference type="Pfam" id="PF24570">
    <property type="entry name" value="BACK_BPM_SPOP"/>
    <property type="match status" value="1"/>
</dbReference>
<feature type="region of interest" description="Disordered" evidence="6">
    <location>
        <begin position="302"/>
        <end position="327"/>
    </location>
</feature>
<dbReference type="InterPro" id="IPR000210">
    <property type="entry name" value="BTB/POZ_dom"/>
</dbReference>
<dbReference type="CDD" id="cd18186">
    <property type="entry name" value="BTB_POZ_ZBTB_KLHL-like"/>
    <property type="match status" value="1"/>
</dbReference>
<dbReference type="SUPFAM" id="SSF49599">
    <property type="entry name" value="TRAF domain-like"/>
    <property type="match status" value="1"/>
</dbReference>
<evidence type="ECO:0008006" key="11">
    <source>
        <dbReference type="Google" id="ProtNLM"/>
    </source>
</evidence>
<dbReference type="InterPro" id="IPR011333">
    <property type="entry name" value="SKP1/BTB/POZ_sf"/>
</dbReference>
<keyword evidence="5" id="KW-0539">Nucleus</keyword>
<proteinExistence type="inferred from homology"/>
<organism evidence="9 10">
    <name type="scientific">Prorocentrum cordatum</name>
    <dbReference type="NCBI Taxonomy" id="2364126"/>
    <lineage>
        <taxon>Eukaryota</taxon>
        <taxon>Sar</taxon>
        <taxon>Alveolata</taxon>
        <taxon>Dinophyceae</taxon>
        <taxon>Prorocentrales</taxon>
        <taxon>Prorocentraceae</taxon>
        <taxon>Prorocentrum</taxon>
    </lineage>
</organism>
<evidence type="ECO:0000256" key="5">
    <source>
        <dbReference type="ARBA" id="ARBA00023242"/>
    </source>
</evidence>
<comment type="similarity">
    <text evidence="3">Belongs to the Tdpoz family.</text>
</comment>
<sequence length="327" mass="35916">MFGLFCAREKDDSPDATPVFARFEITVVAKGGSDMTLDEANLIEFLHGGYDRGWVSFGKIDTLEKPPFLVDDTLIIGLQVSAFSASQKREWTLPRAPGSHSDATTAAGAAQRRRTALVEDLAGLLAGGQGADVEISSGLGEDVRQVLKAHRVVLAARSPVFNRMLLQSGMRESQVGAQISLDGVDHSIAEQFVRFLYTEELDPKIFESPDAVCHLLALGHRYEVRSLFQICSDRLTITVDTAIEQLVMAEQFSMTALKEQVMEFICSCRKRLAQVQRTAAFERMSKGYPQLMVELFAHATQPPEKKPRASAAPPSDECQVGGVRARI</sequence>
<evidence type="ECO:0000256" key="1">
    <source>
        <dbReference type="ARBA" id="ARBA00004123"/>
    </source>
</evidence>